<dbReference type="InterPro" id="IPR007627">
    <property type="entry name" value="RNA_pol_sigma70_r2"/>
</dbReference>
<proteinExistence type="predicted"/>
<dbReference type="Pfam" id="PF04542">
    <property type="entry name" value="Sigma70_r2"/>
    <property type="match status" value="1"/>
</dbReference>
<keyword evidence="7" id="KW-0966">Cell projection</keyword>
<evidence type="ECO:0000259" key="6">
    <source>
        <dbReference type="Pfam" id="PF04545"/>
    </source>
</evidence>
<keyword evidence="7" id="KW-0969">Cilium</keyword>
<dbReference type="EMBL" id="QQYZ01000007">
    <property type="protein sequence ID" value="RSY85947.1"/>
    <property type="molecule type" value="Genomic_DNA"/>
</dbReference>
<keyword evidence="2" id="KW-0731">Sigma factor</keyword>
<keyword evidence="3" id="KW-0238">DNA-binding</keyword>
<sequence>MKRRRATGLALVEVPPRVEASLWRRLRFEAEPGCRETIFMRYRALARSIARQNRGRAVNGADAGDIEHFAYEGLLQAIDRYDPLRGVAFGAFARRRIAGSIADGTARQSDVAAQSRQHGRARRERLQLLGSEAAAEPDALRALSALVSGLAIGLILEETGLVAPDGGADFRPSAYESLAMREFQAVLREAIARLPHREAMIIRLHYEDGVSFTHIAELLHLSKGRVSQLHGAALARLKQRMRNTT</sequence>
<dbReference type="NCBIfam" id="TIGR02937">
    <property type="entry name" value="sigma70-ECF"/>
    <property type="match status" value="1"/>
</dbReference>
<dbReference type="Gene3D" id="1.10.1740.10">
    <property type="match status" value="1"/>
</dbReference>
<feature type="domain" description="RNA polymerase sigma-70 region 2" evidence="5">
    <location>
        <begin position="39"/>
        <end position="108"/>
    </location>
</feature>
<comment type="caution">
    <text evidence="7">The sequence shown here is derived from an EMBL/GenBank/DDBJ whole genome shotgun (WGS) entry which is preliminary data.</text>
</comment>
<gene>
    <name evidence="7" type="ORF">DAH66_09630</name>
</gene>
<dbReference type="GO" id="GO:0003677">
    <property type="term" value="F:DNA binding"/>
    <property type="evidence" value="ECO:0007669"/>
    <property type="project" value="UniProtKB-KW"/>
</dbReference>
<keyword evidence="1" id="KW-0805">Transcription regulation</keyword>
<dbReference type="InterPro" id="IPR014284">
    <property type="entry name" value="RNA_pol_sigma-70_dom"/>
</dbReference>
<dbReference type="InterPro" id="IPR013324">
    <property type="entry name" value="RNA_pol_sigma_r3/r4-like"/>
</dbReference>
<dbReference type="GO" id="GO:0006352">
    <property type="term" value="P:DNA-templated transcription initiation"/>
    <property type="evidence" value="ECO:0007669"/>
    <property type="project" value="InterPro"/>
</dbReference>
<dbReference type="CDD" id="cd06171">
    <property type="entry name" value="Sigma70_r4"/>
    <property type="match status" value="1"/>
</dbReference>
<dbReference type="PANTHER" id="PTHR30385">
    <property type="entry name" value="SIGMA FACTOR F FLAGELLAR"/>
    <property type="match status" value="1"/>
</dbReference>
<accession>A0A430G4C0</accession>
<dbReference type="AlphaFoldDB" id="A0A430G4C0"/>
<dbReference type="GO" id="GO:0016987">
    <property type="term" value="F:sigma factor activity"/>
    <property type="evidence" value="ECO:0007669"/>
    <property type="project" value="UniProtKB-KW"/>
</dbReference>
<evidence type="ECO:0000256" key="2">
    <source>
        <dbReference type="ARBA" id="ARBA00023082"/>
    </source>
</evidence>
<dbReference type="InterPro" id="IPR007630">
    <property type="entry name" value="RNA_pol_sigma70_r4"/>
</dbReference>
<dbReference type="PANTHER" id="PTHR30385:SF8">
    <property type="entry name" value="RNA POLYMERASE SIGMA-E FACTOR"/>
    <property type="match status" value="1"/>
</dbReference>
<evidence type="ECO:0000259" key="5">
    <source>
        <dbReference type="Pfam" id="PF04542"/>
    </source>
</evidence>
<organism evidence="7 8">
    <name type="scientific">Sphingomonas koreensis</name>
    <dbReference type="NCBI Taxonomy" id="93064"/>
    <lineage>
        <taxon>Bacteria</taxon>
        <taxon>Pseudomonadati</taxon>
        <taxon>Pseudomonadota</taxon>
        <taxon>Alphaproteobacteria</taxon>
        <taxon>Sphingomonadales</taxon>
        <taxon>Sphingomonadaceae</taxon>
        <taxon>Sphingomonas</taxon>
    </lineage>
</organism>
<evidence type="ECO:0000256" key="1">
    <source>
        <dbReference type="ARBA" id="ARBA00023015"/>
    </source>
</evidence>
<dbReference type="Proteomes" id="UP000287746">
    <property type="component" value="Unassembled WGS sequence"/>
</dbReference>
<keyword evidence="7" id="KW-0282">Flagellum</keyword>
<dbReference type="RefSeq" id="WP_126004339.1">
    <property type="nucleotide sequence ID" value="NZ_QQYZ01000007.1"/>
</dbReference>
<dbReference type="SUPFAM" id="SSF88946">
    <property type="entry name" value="Sigma2 domain of RNA polymerase sigma factors"/>
    <property type="match status" value="1"/>
</dbReference>
<dbReference type="InterPro" id="IPR013325">
    <property type="entry name" value="RNA_pol_sigma_r2"/>
</dbReference>
<evidence type="ECO:0000313" key="8">
    <source>
        <dbReference type="Proteomes" id="UP000287746"/>
    </source>
</evidence>
<protein>
    <submittedName>
        <fullName evidence="7">Flagellar biosynthesis protein FliA</fullName>
    </submittedName>
</protein>
<reference evidence="7 8" key="1">
    <citation type="submission" date="2018-07" db="EMBL/GenBank/DDBJ databases">
        <title>Genomic and Epidemiologic Investigation of an Indolent Hospital Outbreak.</title>
        <authorList>
            <person name="Johnson R.C."/>
            <person name="Deming C."/>
            <person name="Conlan S."/>
            <person name="Zellmer C.J."/>
            <person name="Michelin A.V."/>
            <person name="Lee-Lin S."/>
            <person name="Thomas P.J."/>
            <person name="Park M."/>
            <person name="Weingarten R.A."/>
            <person name="Less J."/>
            <person name="Dekker J.P."/>
            <person name="Frank K.M."/>
            <person name="Musser K.A."/>
            <person name="Mcquiston J.R."/>
            <person name="Henderson D.K."/>
            <person name="Lau A.F."/>
            <person name="Palmore T.N."/>
            <person name="Segre J.A."/>
        </authorList>
    </citation>
    <scope>NUCLEOTIDE SEQUENCE [LARGE SCALE GENOMIC DNA]</scope>
    <source>
        <strain evidence="7 8">SK-CDC1_0717</strain>
    </source>
</reference>
<evidence type="ECO:0000313" key="7">
    <source>
        <dbReference type="EMBL" id="RSY85947.1"/>
    </source>
</evidence>
<evidence type="ECO:0000256" key="4">
    <source>
        <dbReference type="ARBA" id="ARBA00023163"/>
    </source>
</evidence>
<feature type="domain" description="RNA polymerase sigma-70 region 4" evidence="6">
    <location>
        <begin position="190"/>
        <end position="239"/>
    </location>
</feature>
<dbReference type="Pfam" id="PF04545">
    <property type="entry name" value="Sigma70_r4"/>
    <property type="match status" value="1"/>
</dbReference>
<dbReference type="SUPFAM" id="SSF88659">
    <property type="entry name" value="Sigma3 and sigma4 domains of RNA polymerase sigma factors"/>
    <property type="match status" value="1"/>
</dbReference>
<evidence type="ECO:0000256" key="3">
    <source>
        <dbReference type="ARBA" id="ARBA00023125"/>
    </source>
</evidence>
<name>A0A430G4C0_9SPHN</name>
<dbReference type="Gene3D" id="1.20.140.160">
    <property type="match status" value="1"/>
</dbReference>
<keyword evidence="4" id="KW-0804">Transcription</keyword>